<keyword evidence="1" id="KW-0812">Transmembrane</keyword>
<keyword evidence="1" id="KW-0472">Membrane</keyword>
<evidence type="ECO:0008006" key="4">
    <source>
        <dbReference type="Google" id="ProtNLM"/>
    </source>
</evidence>
<dbReference type="GeneID" id="81599207"/>
<reference evidence="2" key="1">
    <citation type="submission" date="2022-12" db="EMBL/GenBank/DDBJ databases">
        <authorList>
            <person name="Petersen C."/>
        </authorList>
    </citation>
    <scope>NUCLEOTIDE SEQUENCE</scope>
    <source>
        <strain evidence="2">IBT 16125</strain>
    </source>
</reference>
<evidence type="ECO:0000313" key="2">
    <source>
        <dbReference type="EMBL" id="KAJ5454626.1"/>
    </source>
</evidence>
<proteinExistence type="predicted"/>
<keyword evidence="1" id="KW-1133">Transmembrane helix</keyword>
<gene>
    <name evidence="2" type="ORF">N7458_005582</name>
</gene>
<dbReference type="RefSeq" id="XP_056767582.1">
    <property type="nucleotide sequence ID" value="XM_056908964.1"/>
</dbReference>
<sequence length="278" mass="31898">MSWPRSQLLEIGDQTWCPSWLHQHEQFSLTRLWNLKVPGWSRGSLATQACAVVEEHLKDLSSYTILDICAGAGGPTPVLESEINKKLETQGKEPVQFVLSDLFPHRDEWSRISKKQQNVTYIDTPVDARAAPRIAAKGRKECRIFNICFHHFGDEDAAGILKNNIESADAFVIFEITAREVWTCLCSPLVFFWAFHVTLVWYWNSPVHLFFTFVLPIAPLTIWLDGFISCLRTRTTTEVRTLLDQPGLDLSKWTFHSGQKTVQFPFITLYYYIGVKSE</sequence>
<comment type="caution">
    <text evidence="2">The sequence shown here is derived from an EMBL/GenBank/DDBJ whole genome shotgun (WGS) entry which is preliminary data.</text>
</comment>
<reference evidence="2" key="2">
    <citation type="journal article" date="2023" name="IMA Fungus">
        <title>Comparative genomic study of the Penicillium genus elucidates a diverse pangenome and 15 lateral gene transfer events.</title>
        <authorList>
            <person name="Petersen C."/>
            <person name="Sorensen T."/>
            <person name="Nielsen M.R."/>
            <person name="Sondergaard T.E."/>
            <person name="Sorensen J.L."/>
            <person name="Fitzpatrick D.A."/>
            <person name="Frisvad J.C."/>
            <person name="Nielsen K.L."/>
        </authorList>
    </citation>
    <scope>NUCLEOTIDE SEQUENCE</scope>
    <source>
        <strain evidence="2">IBT 16125</strain>
    </source>
</reference>
<evidence type="ECO:0000313" key="3">
    <source>
        <dbReference type="Proteomes" id="UP001213681"/>
    </source>
</evidence>
<evidence type="ECO:0000256" key="1">
    <source>
        <dbReference type="SAM" id="Phobius"/>
    </source>
</evidence>
<organism evidence="2 3">
    <name type="scientific">Penicillium daleae</name>
    <dbReference type="NCBI Taxonomy" id="63821"/>
    <lineage>
        <taxon>Eukaryota</taxon>
        <taxon>Fungi</taxon>
        <taxon>Dikarya</taxon>
        <taxon>Ascomycota</taxon>
        <taxon>Pezizomycotina</taxon>
        <taxon>Eurotiomycetes</taxon>
        <taxon>Eurotiomycetidae</taxon>
        <taxon>Eurotiales</taxon>
        <taxon>Aspergillaceae</taxon>
        <taxon>Penicillium</taxon>
    </lineage>
</organism>
<name>A0AAD6C950_9EURO</name>
<dbReference type="AlphaFoldDB" id="A0AAD6C950"/>
<protein>
    <recommendedName>
        <fullName evidence="4">Methyltransferase domain-containing protein</fullName>
    </recommendedName>
</protein>
<accession>A0AAD6C950</accession>
<keyword evidence="3" id="KW-1185">Reference proteome</keyword>
<feature type="transmembrane region" description="Helical" evidence="1">
    <location>
        <begin position="209"/>
        <end position="231"/>
    </location>
</feature>
<dbReference type="EMBL" id="JAPVEA010000005">
    <property type="protein sequence ID" value="KAJ5454626.1"/>
    <property type="molecule type" value="Genomic_DNA"/>
</dbReference>
<feature type="transmembrane region" description="Helical" evidence="1">
    <location>
        <begin position="181"/>
        <end position="203"/>
    </location>
</feature>
<dbReference type="Proteomes" id="UP001213681">
    <property type="component" value="Unassembled WGS sequence"/>
</dbReference>